<reference evidence="7 8" key="1">
    <citation type="submission" date="2018-11" db="EMBL/GenBank/DDBJ databases">
        <title>Genome assembly of Steccherinum ochraceum LE-BIN_3174, the white-rot fungus of the Steccherinaceae family (The Residual Polyporoid clade, Polyporales, Basidiomycota).</title>
        <authorList>
            <person name="Fedorova T.V."/>
            <person name="Glazunova O.A."/>
            <person name="Landesman E.O."/>
            <person name="Moiseenko K.V."/>
            <person name="Psurtseva N.V."/>
            <person name="Savinova O.S."/>
            <person name="Shakhova N.V."/>
            <person name="Tyazhelova T.V."/>
            <person name="Vasina D.V."/>
        </authorList>
    </citation>
    <scope>NUCLEOTIDE SEQUENCE [LARGE SCALE GENOMIC DNA]</scope>
    <source>
        <strain evidence="7 8">LE-BIN_3174</strain>
    </source>
</reference>
<dbReference type="PANTHER" id="PTHR43570">
    <property type="entry name" value="ALDEHYDE DEHYDROGENASE"/>
    <property type="match status" value="1"/>
</dbReference>
<dbReference type="PIRSF" id="PIRSF036492">
    <property type="entry name" value="ALDH"/>
    <property type="match status" value="1"/>
</dbReference>
<feature type="domain" description="Aldehyde dehydrogenase" evidence="6">
    <location>
        <begin position="18"/>
        <end position="433"/>
    </location>
</feature>
<dbReference type="STRING" id="92696.A0A4R0RBW0"/>
<evidence type="ECO:0000256" key="1">
    <source>
        <dbReference type="ARBA" id="ARBA00009986"/>
    </source>
</evidence>
<dbReference type="GO" id="GO:0005737">
    <property type="term" value="C:cytoplasm"/>
    <property type="evidence" value="ECO:0007669"/>
    <property type="project" value="TreeGrafter"/>
</dbReference>
<evidence type="ECO:0000256" key="2">
    <source>
        <dbReference type="ARBA" id="ARBA00023002"/>
    </source>
</evidence>
<dbReference type="GO" id="GO:0006081">
    <property type="term" value="P:aldehyde metabolic process"/>
    <property type="evidence" value="ECO:0007669"/>
    <property type="project" value="InterPro"/>
</dbReference>
<dbReference type="InterPro" id="IPR016161">
    <property type="entry name" value="Ald_DH/histidinol_DH"/>
</dbReference>
<evidence type="ECO:0000259" key="6">
    <source>
        <dbReference type="Pfam" id="PF00171"/>
    </source>
</evidence>
<keyword evidence="2 4" id="KW-0560">Oxidoreductase</keyword>
<dbReference type="GO" id="GO:0004029">
    <property type="term" value="F:aldehyde dehydrogenase (NAD+) activity"/>
    <property type="evidence" value="ECO:0007669"/>
    <property type="project" value="TreeGrafter"/>
</dbReference>
<dbReference type="PANTHER" id="PTHR43570:SF16">
    <property type="entry name" value="ALDEHYDE DEHYDROGENASE TYPE III, ISOFORM Q"/>
    <property type="match status" value="1"/>
</dbReference>
<proteinExistence type="inferred from homology"/>
<accession>A0A4R0RBW0</accession>
<dbReference type="EMBL" id="RWJN01000211">
    <property type="protein sequence ID" value="TCD64862.1"/>
    <property type="molecule type" value="Genomic_DNA"/>
</dbReference>
<dbReference type="FunFam" id="3.40.605.10:FF:000004">
    <property type="entry name" value="Aldehyde dehydrogenase"/>
    <property type="match status" value="1"/>
</dbReference>
<dbReference type="Pfam" id="PF00171">
    <property type="entry name" value="Aldedh"/>
    <property type="match status" value="1"/>
</dbReference>
<dbReference type="InterPro" id="IPR016163">
    <property type="entry name" value="Ald_DH_C"/>
</dbReference>
<sequence length="506" mass="55792">MANFTPVEEIPKIREELHRTFMSGKMRPISYRKEQLARLAYMIHEHADEFREALTADLGRSALETDFLDLRTTLHEITETYRNVEKWSKPDRPGFDFNWFLMSPSIRKDPKGVVLIMGPFNYPMLLILPPLAGALAAGCTVVIKPSELTVATSGLIAKLIPQYLDPDVCRVVMGGVPESTKLLELPWDHILYTGSGRVAKTVLTAAAKHLTPVTTELGGKNPVVIDPKSDLKLAARRLMWGKYTNCGQTCVAPDYVLLPQEIEEVFIKELLEVHSSFYPEGPKNSESYPRMVTKQHAARMKKLLDETQGKLVIGGEVDLDDRYVAPTILKDIHPDDALMEDEIFGPIMPIITVRNEDEAIELINSKDHALAVTVFSQDAAFRSKIFDNTRSGAAIANEMIIYHGTSGLPFGGVGPSGSGGATTGKYSFDVFTHNRASLVGRGFIDTIILNGRYPPHTAAKSKKLEGASPVSLPSRPVGLAPPHAMAQNNRWGFWFAVASNAVDSKV</sequence>
<feature type="active site" evidence="5">
    <location>
        <position position="250"/>
    </location>
</feature>
<dbReference type="PROSITE" id="PS00070">
    <property type="entry name" value="ALDEHYDE_DEHYDR_CYS"/>
    <property type="match status" value="1"/>
</dbReference>
<evidence type="ECO:0000256" key="3">
    <source>
        <dbReference type="ARBA" id="ARBA00023027"/>
    </source>
</evidence>
<dbReference type="FunFam" id="3.40.309.10:FF:000025">
    <property type="entry name" value="Aldehyde dehydrogenase"/>
    <property type="match status" value="1"/>
</dbReference>
<dbReference type="OrthoDB" id="440325at2759"/>
<evidence type="ECO:0000313" key="7">
    <source>
        <dbReference type="EMBL" id="TCD64862.1"/>
    </source>
</evidence>
<dbReference type="Gene3D" id="3.40.309.10">
    <property type="entry name" value="Aldehyde Dehydrogenase, Chain A, domain 2"/>
    <property type="match status" value="1"/>
</dbReference>
<evidence type="ECO:0000313" key="8">
    <source>
        <dbReference type="Proteomes" id="UP000292702"/>
    </source>
</evidence>
<keyword evidence="3" id="KW-0520">NAD</keyword>
<dbReference type="Proteomes" id="UP000292702">
    <property type="component" value="Unassembled WGS sequence"/>
</dbReference>
<dbReference type="AlphaFoldDB" id="A0A4R0RBW0"/>
<dbReference type="InterPro" id="IPR016160">
    <property type="entry name" value="Ald_DH_CS_CYS"/>
</dbReference>
<comment type="similarity">
    <text evidence="1 4">Belongs to the aldehyde dehydrogenase family.</text>
</comment>
<dbReference type="SUPFAM" id="SSF53720">
    <property type="entry name" value="ALDH-like"/>
    <property type="match status" value="1"/>
</dbReference>
<dbReference type="InterPro" id="IPR015590">
    <property type="entry name" value="Aldehyde_DH_dom"/>
</dbReference>
<protein>
    <recommendedName>
        <fullName evidence="4">Aldehyde dehydrogenase</fullName>
    </recommendedName>
</protein>
<comment type="caution">
    <text evidence="7">The sequence shown here is derived from an EMBL/GenBank/DDBJ whole genome shotgun (WGS) entry which is preliminary data.</text>
</comment>
<organism evidence="7 8">
    <name type="scientific">Steccherinum ochraceum</name>
    <dbReference type="NCBI Taxonomy" id="92696"/>
    <lineage>
        <taxon>Eukaryota</taxon>
        <taxon>Fungi</taxon>
        <taxon>Dikarya</taxon>
        <taxon>Basidiomycota</taxon>
        <taxon>Agaricomycotina</taxon>
        <taxon>Agaricomycetes</taxon>
        <taxon>Polyporales</taxon>
        <taxon>Steccherinaceae</taxon>
        <taxon>Steccherinum</taxon>
    </lineage>
</organism>
<evidence type="ECO:0000256" key="4">
    <source>
        <dbReference type="PIRNR" id="PIRNR036492"/>
    </source>
</evidence>
<dbReference type="InterPro" id="IPR016162">
    <property type="entry name" value="Ald_DH_N"/>
</dbReference>
<evidence type="ECO:0000256" key="5">
    <source>
        <dbReference type="PIRSR" id="PIRSR036492-1"/>
    </source>
</evidence>
<gene>
    <name evidence="7" type="ORF">EIP91_003566</name>
</gene>
<name>A0A4R0RBW0_9APHY</name>
<dbReference type="InterPro" id="IPR012394">
    <property type="entry name" value="Aldehyde_DH_NAD(P)"/>
</dbReference>
<feature type="active site" evidence="5">
    <location>
        <position position="216"/>
    </location>
</feature>
<dbReference type="Gene3D" id="3.40.605.10">
    <property type="entry name" value="Aldehyde Dehydrogenase, Chain A, domain 1"/>
    <property type="match status" value="1"/>
</dbReference>
<keyword evidence="8" id="KW-1185">Reference proteome</keyword>